<accession>A0A328EPX6</accession>
<reference evidence="1 2" key="1">
    <citation type="submission" date="2018-05" db="EMBL/GenBank/DDBJ databases">
        <title>Draft genome sequences of Dehalococcoides mccartyi strains RC and KS.</title>
        <authorList>
            <person name="Higgins S.A."/>
            <person name="Padilla-Crespo E."/>
            <person name="Loeffler F.E."/>
        </authorList>
    </citation>
    <scope>NUCLEOTIDE SEQUENCE [LARGE SCALE GENOMIC DNA]</scope>
    <source>
        <strain evidence="1 2">KS</strain>
    </source>
</reference>
<dbReference type="AlphaFoldDB" id="A0A328EPX6"/>
<name>A0A328EPX6_9CHLR</name>
<sequence>MKSGIGWKAFLPDGRVFFYRRNFIDANKKPPFQGWLFD</sequence>
<proteinExistence type="predicted"/>
<dbReference type="Proteomes" id="UP000248786">
    <property type="component" value="Unassembled WGS sequence"/>
</dbReference>
<protein>
    <submittedName>
        <fullName evidence="1">Uncharacterized protein</fullName>
    </submittedName>
</protein>
<dbReference type="EMBL" id="QGLD01000008">
    <property type="protein sequence ID" value="RAL70720.1"/>
    <property type="molecule type" value="Genomic_DNA"/>
</dbReference>
<evidence type="ECO:0000313" key="1">
    <source>
        <dbReference type="EMBL" id="RAL70720.1"/>
    </source>
</evidence>
<gene>
    <name evidence="1" type="ORF">C1G86_0344</name>
</gene>
<evidence type="ECO:0000313" key="2">
    <source>
        <dbReference type="Proteomes" id="UP000248786"/>
    </source>
</evidence>
<organism evidence="1 2">
    <name type="scientific">Dehalococcoides mccartyi</name>
    <dbReference type="NCBI Taxonomy" id="61435"/>
    <lineage>
        <taxon>Bacteria</taxon>
        <taxon>Bacillati</taxon>
        <taxon>Chloroflexota</taxon>
        <taxon>Dehalococcoidia</taxon>
        <taxon>Dehalococcoidales</taxon>
        <taxon>Dehalococcoidaceae</taxon>
        <taxon>Dehalococcoides</taxon>
    </lineage>
</organism>
<comment type="caution">
    <text evidence="1">The sequence shown here is derived from an EMBL/GenBank/DDBJ whole genome shotgun (WGS) entry which is preliminary data.</text>
</comment>